<sequence>MTDWEFTLVLNRQLTDDDAEVLAVTDDPLFADGSVSYTVGGDEPCRCACNVEAPTVLEAVARASASVRGVLPGLYPVRVENGAAVTLAEAAERAHRTPQELSDLAESGGGLPEPLWVTEGAATYSWPGIVAVLRAAGVEVANAPRGLRAADLLVRAAAEATALGVPASVLELLTGWRLRED</sequence>
<name>A0ABU2LDY7_9ACTN</name>
<dbReference type="EMBL" id="JAVREN010000039">
    <property type="protein sequence ID" value="MDT0309493.1"/>
    <property type="molecule type" value="Genomic_DNA"/>
</dbReference>
<gene>
    <name evidence="1" type="ORF">RM780_21390</name>
</gene>
<dbReference type="RefSeq" id="WP_311632455.1">
    <property type="nucleotide sequence ID" value="NZ_JAVREN010000039.1"/>
</dbReference>
<dbReference type="Proteomes" id="UP001183388">
    <property type="component" value="Unassembled WGS sequence"/>
</dbReference>
<organism evidence="1 2">
    <name type="scientific">Streptomyces boetiae</name>
    <dbReference type="NCBI Taxonomy" id="3075541"/>
    <lineage>
        <taxon>Bacteria</taxon>
        <taxon>Bacillati</taxon>
        <taxon>Actinomycetota</taxon>
        <taxon>Actinomycetes</taxon>
        <taxon>Kitasatosporales</taxon>
        <taxon>Streptomycetaceae</taxon>
        <taxon>Streptomyces</taxon>
    </lineage>
</organism>
<reference evidence="2" key="1">
    <citation type="submission" date="2023-07" db="EMBL/GenBank/DDBJ databases">
        <title>30 novel species of actinomycetes from the DSMZ collection.</title>
        <authorList>
            <person name="Nouioui I."/>
        </authorList>
    </citation>
    <scope>NUCLEOTIDE SEQUENCE [LARGE SCALE GENOMIC DNA]</scope>
    <source>
        <strain evidence="2">DSM 44917</strain>
    </source>
</reference>
<protein>
    <submittedName>
        <fullName evidence="1">Uncharacterized protein</fullName>
    </submittedName>
</protein>
<accession>A0ABU2LDY7</accession>
<comment type="caution">
    <text evidence="1">The sequence shown here is derived from an EMBL/GenBank/DDBJ whole genome shotgun (WGS) entry which is preliminary data.</text>
</comment>
<evidence type="ECO:0000313" key="2">
    <source>
        <dbReference type="Proteomes" id="UP001183388"/>
    </source>
</evidence>
<evidence type="ECO:0000313" key="1">
    <source>
        <dbReference type="EMBL" id="MDT0309493.1"/>
    </source>
</evidence>
<keyword evidence="2" id="KW-1185">Reference proteome</keyword>
<proteinExistence type="predicted"/>